<feature type="region of interest" description="Disordered" evidence="1">
    <location>
        <begin position="38"/>
        <end position="62"/>
    </location>
</feature>
<dbReference type="RefSeq" id="WP_184718307.1">
    <property type="nucleotide sequence ID" value="NZ_JACHJP010000005.1"/>
</dbReference>
<dbReference type="EMBL" id="JACHJP010000005">
    <property type="protein sequence ID" value="MBB4917746.1"/>
    <property type="molecule type" value="Genomic_DNA"/>
</dbReference>
<evidence type="ECO:0000313" key="2">
    <source>
        <dbReference type="EMBL" id="MBB4917746.1"/>
    </source>
</evidence>
<name>A0A7W7VPA2_9ACTN</name>
<gene>
    <name evidence="2" type="ORF">FHS44_004866</name>
</gene>
<keyword evidence="3" id="KW-1185">Reference proteome</keyword>
<evidence type="ECO:0000256" key="1">
    <source>
        <dbReference type="SAM" id="MobiDB-lite"/>
    </source>
</evidence>
<proteinExistence type="predicted"/>
<dbReference type="Proteomes" id="UP000552644">
    <property type="component" value="Unassembled WGS sequence"/>
</dbReference>
<evidence type="ECO:0000313" key="3">
    <source>
        <dbReference type="Proteomes" id="UP000552644"/>
    </source>
</evidence>
<reference evidence="2 3" key="1">
    <citation type="submission" date="2020-08" db="EMBL/GenBank/DDBJ databases">
        <title>Genomic Encyclopedia of Type Strains, Phase III (KMG-III): the genomes of soil and plant-associated and newly described type strains.</title>
        <authorList>
            <person name="Whitman W."/>
        </authorList>
    </citation>
    <scope>NUCLEOTIDE SEQUENCE [LARGE SCALE GENOMIC DNA]</scope>
    <source>
        <strain evidence="2 3">CECT 8840</strain>
    </source>
</reference>
<organism evidence="2 3">
    <name type="scientific">Streptosporangium saharense</name>
    <dbReference type="NCBI Taxonomy" id="1706840"/>
    <lineage>
        <taxon>Bacteria</taxon>
        <taxon>Bacillati</taxon>
        <taxon>Actinomycetota</taxon>
        <taxon>Actinomycetes</taxon>
        <taxon>Streptosporangiales</taxon>
        <taxon>Streptosporangiaceae</taxon>
        <taxon>Streptosporangium</taxon>
    </lineage>
</organism>
<sequence>MLAETVPGRADAVEGATSDTRTMFRIGAIVMGTRAIAGSEAPSPASSVTPQTPSPIAPVSSA</sequence>
<accession>A0A7W7VPA2</accession>
<comment type="caution">
    <text evidence="2">The sequence shown here is derived from an EMBL/GenBank/DDBJ whole genome shotgun (WGS) entry which is preliminary data.</text>
</comment>
<dbReference type="AlphaFoldDB" id="A0A7W7VPA2"/>
<protein>
    <submittedName>
        <fullName evidence="2">Uncharacterized protein</fullName>
    </submittedName>
</protein>